<organism evidence="2 3">
    <name type="scientific">Trifolium pratense</name>
    <name type="common">Red clover</name>
    <dbReference type="NCBI Taxonomy" id="57577"/>
    <lineage>
        <taxon>Eukaryota</taxon>
        <taxon>Viridiplantae</taxon>
        <taxon>Streptophyta</taxon>
        <taxon>Embryophyta</taxon>
        <taxon>Tracheophyta</taxon>
        <taxon>Spermatophyta</taxon>
        <taxon>Magnoliopsida</taxon>
        <taxon>eudicotyledons</taxon>
        <taxon>Gunneridae</taxon>
        <taxon>Pentapetalae</taxon>
        <taxon>rosids</taxon>
        <taxon>fabids</taxon>
        <taxon>Fabales</taxon>
        <taxon>Fabaceae</taxon>
        <taxon>Papilionoideae</taxon>
        <taxon>50 kb inversion clade</taxon>
        <taxon>NPAAA clade</taxon>
        <taxon>Hologalegina</taxon>
        <taxon>IRL clade</taxon>
        <taxon>Trifolieae</taxon>
        <taxon>Trifolium</taxon>
    </lineage>
</organism>
<sequence length="228" mass="25248">SDKSLYFPSRFFEADVTSRYANWWKKSVSRPQGFIKNVVPQKRSGPSSSECRPHSKVPLEFPLPKLVSCTVTIGKSCSDDSKTSKGDNIVSDDVPSNFFPKHLKTTPPESSVQDGLKAGDNIDAGAPSSVPPKQNILTPLMTSENCKHELEDVEFKEGNESKEARLSNDRSCESGTQEESYSDLCEAIAAELEERNEVKVMKWGVVAVKPLDRNGLQENMEFLAEIGF</sequence>
<feature type="compositionally biased region" description="Basic and acidic residues" evidence="1">
    <location>
        <begin position="155"/>
        <end position="172"/>
    </location>
</feature>
<feature type="region of interest" description="Disordered" evidence="1">
    <location>
        <begin position="100"/>
        <end position="136"/>
    </location>
</feature>
<name>A0A2K3LS70_TRIPR</name>
<dbReference type="AlphaFoldDB" id="A0A2K3LS70"/>
<protein>
    <submittedName>
        <fullName evidence="2">Uncharacterized protein</fullName>
    </submittedName>
</protein>
<evidence type="ECO:0000256" key="1">
    <source>
        <dbReference type="SAM" id="MobiDB-lite"/>
    </source>
</evidence>
<feature type="non-terminal residue" evidence="2">
    <location>
        <position position="1"/>
    </location>
</feature>
<reference evidence="2 3" key="1">
    <citation type="journal article" date="2014" name="Am. J. Bot.">
        <title>Genome assembly and annotation for red clover (Trifolium pratense; Fabaceae).</title>
        <authorList>
            <person name="Istvanek J."/>
            <person name="Jaros M."/>
            <person name="Krenek A."/>
            <person name="Repkova J."/>
        </authorList>
    </citation>
    <scope>NUCLEOTIDE SEQUENCE [LARGE SCALE GENOMIC DNA]</scope>
    <source>
        <strain evidence="3">cv. Tatra</strain>
        <tissue evidence="2">Young leaves</tissue>
    </source>
</reference>
<dbReference type="EMBL" id="ASHM01039752">
    <property type="protein sequence ID" value="PNX81359.1"/>
    <property type="molecule type" value="Genomic_DNA"/>
</dbReference>
<dbReference type="Proteomes" id="UP000236291">
    <property type="component" value="Unassembled WGS sequence"/>
</dbReference>
<evidence type="ECO:0000313" key="2">
    <source>
        <dbReference type="EMBL" id="PNX81359.1"/>
    </source>
</evidence>
<comment type="caution">
    <text evidence="2">The sequence shown here is derived from an EMBL/GenBank/DDBJ whole genome shotgun (WGS) entry which is preliminary data.</text>
</comment>
<proteinExistence type="predicted"/>
<evidence type="ECO:0000313" key="3">
    <source>
        <dbReference type="Proteomes" id="UP000236291"/>
    </source>
</evidence>
<feature type="region of interest" description="Disordered" evidence="1">
    <location>
        <begin position="155"/>
        <end position="177"/>
    </location>
</feature>
<reference evidence="2 3" key="2">
    <citation type="journal article" date="2017" name="Front. Plant Sci.">
        <title>Gene Classification and Mining of Molecular Markers Useful in Red Clover (Trifolium pratense) Breeding.</title>
        <authorList>
            <person name="Istvanek J."/>
            <person name="Dluhosova J."/>
            <person name="Dluhos P."/>
            <person name="Patkova L."/>
            <person name="Nedelnik J."/>
            <person name="Repkova J."/>
        </authorList>
    </citation>
    <scope>NUCLEOTIDE SEQUENCE [LARGE SCALE GENOMIC DNA]</scope>
    <source>
        <strain evidence="3">cv. Tatra</strain>
        <tissue evidence="2">Young leaves</tissue>
    </source>
</reference>
<accession>A0A2K3LS70</accession>
<gene>
    <name evidence="2" type="ORF">L195_g037377</name>
</gene>
<dbReference type="ExpressionAtlas" id="A0A2K3LS70">
    <property type="expression patterns" value="baseline"/>
</dbReference>